<evidence type="ECO:0000313" key="7">
    <source>
        <dbReference type="Proteomes" id="UP000244450"/>
    </source>
</evidence>
<feature type="transmembrane region" description="Helical" evidence="5">
    <location>
        <begin position="292"/>
        <end position="316"/>
    </location>
</feature>
<dbReference type="Proteomes" id="UP000244450">
    <property type="component" value="Unassembled WGS sequence"/>
</dbReference>
<keyword evidence="4 5" id="KW-0472">Membrane</keyword>
<protein>
    <submittedName>
        <fullName evidence="6">Uncharacterized protein</fullName>
    </submittedName>
</protein>
<sequence length="440" mass="49058">MHKLFENSGWLLLDKLSKLFPGIIVLALIARHLGPQEFGIWNYGLALTLIVGSLAMMGTDKMAVKEFIHQEQREDVIVNTLVGMRLVAGLVCMLISMAFVLLTKRNNPLYFYCTLFSSMNVVLQSFDVLDYFYQVKHTVKQVILPKVTVFLLFCLIKLAVIFLDGTLLAFLWVSLLELVVTYAVIMIRYRRSLPAIRKLRIDLVLAGTLLTEGWPLIFSNLVVVLLVKVDLVLLDVLASPAQVGEYVSAAKISELWYALPTVISVAMLPGLMTKQNSDRKAYVEMVEKWLRLSFWTSVAIAAGVMCTAPVAVPFLYGSRYAAASHILMIHIWASVPVFLNAVFVQYMFIEGQYKMYLYSNVAGLIVNVVVNLALIPVMGGVGAAIATVVAYATVSGILMLLDKTGQLPVFTRRMFSPVLVLDDLRQLSGSFRLFTGQFFT</sequence>
<feature type="transmembrane region" description="Helical" evidence="5">
    <location>
        <begin position="355"/>
        <end position="375"/>
    </location>
</feature>
<dbReference type="OrthoDB" id="9770347at2"/>
<evidence type="ECO:0000313" key="6">
    <source>
        <dbReference type="EMBL" id="PUZ25443.1"/>
    </source>
</evidence>
<dbReference type="Pfam" id="PF01943">
    <property type="entry name" value="Polysacc_synt"/>
    <property type="match status" value="1"/>
</dbReference>
<feature type="transmembrane region" description="Helical" evidence="5">
    <location>
        <begin position="322"/>
        <end position="343"/>
    </location>
</feature>
<name>A0A2T7BGS6_9BACT</name>
<keyword evidence="2 5" id="KW-0812">Transmembrane</keyword>
<dbReference type="PANTHER" id="PTHR43424">
    <property type="entry name" value="LOCUS PUTATIVE PROTEIN 1-RELATED"/>
    <property type="match status" value="1"/>
</dbReference>
<feature type="transmembrane region" description="Helical" evidence="5">
    <location>
        <begin position="40"/>
        <end position="59"/>
    </location>
</feature>
<reference evidence="6 7" key="1">
    <citation type="submission" date="2018-04" db="EMBL/GenBank/DDBJ databases">
        <title>Chitinophaga fuyangensis sp. nov., isolated from soil in a chemical factory.</title>
        <authorList>
            <person name="Chen K."/>
        </authorList>
    </citation>
    <scope>NUCLEOTIDE SEQUENCE [LARGE SCALE GENOMIC DNA]</scope>
    <source>
        <strain evidence="6 7">LY-1</strain>
    </source>
</reference>
<comment type="subcellular location">
    <subcellularLocation>
        <location evidence="1">Membrane</location>
        <topology evidence="1">Multi-pass membrane protein</topology>
    </subcellularLocation>
</comment>
<evidence type="ECO:0000256" key="2">
    <source>
        <dbReference type="ARBA" id="ARBA00022692"/>
    </source>
</evidence>
<feature type="transmembrane region" description="Helical" evidence="5">
    <location>
        <begin position="381"/>
        <end position="401"/>
    </location>
</feature>
<evidence type="ECO:0000256" key="1">
    <source>
        <dbReference type="ARBA" id="ARBA00004141"/>
    </source>
</evidence>
<gene>
    <name evidence="6" type="ORF">DCC81_14225</name>
</gene>
<evidence type="ECO:0000256" key="4">
    <source>
        <dbReference type="ARBA" id="ARBA00023136"/>
    </source>
</evidence>
<proteinExistence type="predicted"/>
<feature type="transmembrane region" description="Helical" evidence="5">
    <location>
        <begin position="169"/>
        <end position="189"/>
    </location>
</feature>
<dbReference type="InterPro" id="IPR002797">
    <property type="entry name" value="Polysacc_synth"/>
</dbReference>
<dbReference type="PANTHER" id="PTHR43424:SF1">
    <property type="entry name" value="LOCUS PUTATIVE PROTEIN 1-RELATED"/>
    <property type="match status" value="1"/>
</dbReference>
<keyword evidence="7" id="KW-1185">Reference proteome</keyword>
<dbReference type="GO" id="GO:0016020">
    <property type="term" value="C:membrane"/>
    <property type="evidence" value="ECO:0007669"/>
    <property type="project" value="UniProtKB-SubCell"/>
</dbReference>
<feature type="transmembrane region" description="Helical" evidence="5">
    <location>
        <begin position="143"/>
        <end position="163"/>
    </location>
</feature>
<feature type="transmembrane region" description="Helical" evidence="5">
    <location>
        <begin position="255"/>
        <end position="272"/>
    </location>
</feature>
<accession>A0A2T7BGS6</accession>
<dbReference type="InterPro" id="IPR052556">
    <property type="entry name" value="PolySynth_Transporter"/>
</dbReference>
<evidence type="ECO:0000256" key="5">
    <source>
        <dbReference type="SAM" id="Phobius"/>
    </source>
</evidence>
<dbReference type="EMBL" id="QCYK01000002">
    <property type="protein sequence ID" value="PUZ25443.1"/>
    <property type="molecule type" value="Genomic_DNA"/>
</dbReference>
<organism evidence="6 7">
    <name type="scientific">Chitinophaga parva</name>
    <dbReference type="NCBI Taxonomy" id="2169414"/>
    <lineage>
        <taxon>Bacteria</taxon>
        <taxon>Pseudomonadati</taxon>
        <taxon>Bacteroidota</taxon>
        <taxon>Chitinophagia</taxon>
        <taxon>Chitinophagales</taxon>
        <taxon>Chitinophagaceae</taxon>
        <taxon>Chitinophaga</taxon>
    </lineage>
</organism>
<keyword evidence="3 5" id="KW-1133">Transmembrane helix</keyword>
<evidence type="ECO:0000256" key="3">
    <source>
        <dbReference type="ARBA" id="ARBA00022989"/>
    </source>
</evidence>
<feature type="transmembrane region" description="Helical" evidence="5">
    <location>
        <begin position="80"/>
        <end position="103"/>
    </location>
</feature>
<feature type="transmembrane region" description="Helical" evidence="5">
    <location>
        <begin position="12"/>
        <end position="34"/>
    </location>
</feature>
<comment type="caution">
    <text evidence="6">The sequence shown here is derived from an EMBL/GenBank/DDBJ whole genome shotgun (WGS) entry which is preliminary data.</text>
</comment>
<feature type="transmembrane region" description="Helical" evidence="5">
    <location>
        <begin position="201"/>
        <end position="227"/>
    </location>
</feature>
<dbReference type="RefSeq" id="WP_108687282.1">
    <property type="nucleotide sequence ID" value="NZ_QCYK01000002.1"/>
</dbReference>
<dbReference type="AlphaFoldDB" id="A0A2T7BGS6"/>
<dbReference type="CDD" id="cd13128">
    <property type="entry name" value="MATE_Wzx_like"/>
    <property type="match status" value="1"/>
</dbReference>